<dbReference type="EMBL" id="DSCQ01000044">
    <property type="protein sequence ID" value="HET21218.1"/>
    <property type="molecule type" value="Genomic_DNA"/>
</dbReference>
<evidence type="ECO:0000256" key="2">
    <source>
        <dbReference type="ARBA" id="ARBA00012400"/>
    </source>
</evidence>
<evidence type="ECO:0000256" key="4">
    <source>
        <dbReference type="ARBA" id="ARBA00023027"/>
    </source>
</evidence>
<evidence type="ECO:0000256" key="6">
    <source>
        <dbReference type="ARBA" id="ARBA00047561"/>
    </source>
</evidence>
<evidence type="ECO:0000313" key="7">
    <source>
        <dbReference type="EMBL" id="HET21218.1"/>
    </source>
</evidence>
<dbReference type="Gene3D" id="3.40.50.720">
    <property type="entry name" value="NAD(P)-binding Rossmann-like Domain"/>
    <property type="match status" value="1"/>
</dbReference>
<organism evidence="7">
    <name type="scientific">Archaeoglobus fulgidus</name>
    <dbReference type="NCBI Taxonomy" id="2234"/>
    <lineage>
        <taxon>Archaea</taxon>
        <taxon>Methanobacteriati</taxon>
        <taxon>Methanobacteriota</taxon>
        <taxon>Archaeoglobi</taxon>
        <taxon>Archaeoglobales</taxon>
        <taxon>Archaeoglobaceae</taxon>
        <taxon>Archaeoglobus</taxon>
    </lineage>
</organism>
<dbReference type="PANTHER" id="PTHR35330">
    <property type="entry name" value="SIROHEME BIOSYNTHESIS PROTEIN MET8"/>
    <property type="match status" value="1"/>
</dbReference>
<comment type="catalytic activity">
    <reaction evidence="6">
        <text>precorrin-2 + NAD(+) = sirohydrochlorin + NADH + 2 H(+)</text>
        <dbReference type="Rhea" id="RHEA:15613"/>
        <dbReference type="ChEBI" id="CHEBI:15378"/>
        <dbReference type="ChEBI" id="CHEBI:57540"/>
        <dbReference type="ChEBI" id="CHEBI:57945"/>
        <dbReference type="ChEBI" id="CHEBI:58351"/>
        <dbReference type="ChEBI" id="CHEBI:58827"/>
        <dbReference type="EC" id="1.3.1.76"/>
    </reaction>
</comment>
<comment type="pathway">
    <text evidence="1">Porphyrin-containing compound metabolism; siroheme biosynthesis; sirohydrochlorin from precorrin-2: step 1/1.</text>
</comment>
<name>A0A7C2NML7_ARCFL</name>
<accession>A0A7C2NML7</accession>
<evidence type="ECO:0000256" key="5">
    <source>
        <dbReference type="ARBA" id="ARBA00023244"/>
    </source>
</evidence>
<keyword evidence="3" id="KW-0560">Oxidoreductase</keyword>
<proteinExistence type="predicted"/>
<dbReference type="InterPro" id="IPR006367">
    <property type="entry name" value="Sirohaem_synthase_N"/>
</dbReference>
<sequence>MRIPLYIEFSGKKVAVIGGGGVGTLRAKKFIEVGAEVTVFSNEFSDELRLMFERGEVNLVKASADELNFDEIARNFDLIVVAIGSKEFNEEIIKAASKYRAMVNLANDARKTEVVVPFEGGKDGIRFAVTTEGKSGVVARKVKELFQNVLEENEELVHFLKAMDHLKEYMKSNDVPVNLRMKIYPAVGSNEEFLKLVREGKVDEARKLAEKIVKDYVSGRKKAEEGGIQF</sequence>
<dbReference type="AlphaFoldDB" id="A0A7C2NML7"/>
<dbReference type="EC" id="1.3.1.76" evidence="2"/>
<reference evidence="7" key="1">
    <citation type="journal article" date="2020" name="mSystems">
        <title>Genome- and Community-Level Interaction Insights into Carbon Utilization and Element Cycling Functions of Hydrothermarchaeota in Hydrothermal Sediment.</title>
        <authorList>
            <person name="Zhou Z."/>
            <person name="Liu Y."/>
            <person name="Xu W."/>
            <person name="Pan J."/>
            <person name="Luo Z.H."/>
            <person name="Li M."/>
        </authorList>
    </citation>
    <scope>NUCLEOTIDE SEQUENCE [LARGE SCALE GENOMIC DNA]</scope>
    <source>
        <strain evidence="7">SpSt-12</strain>
    </source>
</reference>
<dbReference type="UniPathway" id="UPA00262">
    <property type="reaction ID" value="UER00222"/>
</dbReference>
<keyword evidence="4" id="KW-0520">NAD</keyword>
<dbReference type="PANTHER" id="PTHR35330:SF1">
    <property type="entry name" value="SIROHEME BIOSYNTHESIS PROTEIN MET8"/>
    <property type="match status" value="1"/>
</dbReference>
<protein>
    <recommendedName>
        <fullName evidence="2">precorrin-2 dehydrogenase</fullName>
        <ecNumber evidence="2">1.3.1.76</ecNumber>
    </recommendedName>
</protein>
<evidence type="ECO:0000256" key="3">
    <source>
        <dbReference type="ARBA" id="ARBA00023002"/>
    </source>
</evidence>
<dbReference type="InterPro" id="IPR029752">
    <property type="entry name" value="D-isomer_DH_CS1"/>
</dbReference>
<keyword evidence="5" id="KW-0627">Porphyrin biosynthesis</keyword>
<dbReference type="InterPro" id="IPR036291">
    <property type="entry name" value="NAD(P)-bd_dom_sf"/>
</dbReference>
<dbReference type="GO" id="GO:0043115">
    <property type="term" value="F:precorrin-2 dehydrogenase activity"/>
    <property type="evidence" value="ECO:0007669"/>
    <property type="project" value="UniProtKB-EC"/>
</dbReference>
<comment type="caution">
    <text evidence="7">The sequence shown here is derived from an EMBL/GenBank/DDBJ whole genome shotgun (WGS) entry which is preliminary data.</text>
</comment>
<dbReference type="GO" id="GO:0004325">
    <property type="term" value="F:ferrochelatase activity"/>
    <property type="evidence" value="ECO:0007669"/>
    <property type="project" value="InterPro"/>
</dbReference>
<gene>
    <name evidence="7" type="ORF">ENN70_03810</name>
</gene>
<dbReference type="GO" id="GO:0019354">
    <property type="term" value="P:siroheme biosynthetic process"/>
    <property type="evidence" value="ECO:0007669"/>
    <property type="project" value="UniProtKB-UniPathway"/>
</dbReference>
<dbReference type="InterPro" id="IPR028161">
    <property type="entry name" value="Met8-like"/>
</dbReference>
<dbReference type="Pfam" id="PF13241">
    <property type="entry name" value="NAD_binding_7"/>
    <property type="match status" value="1"/>
</dbReference>
<dbReference type="SUPFAM" id="SSF75615">
    <property type="entry name" value="Siroheme synthase middle domains-like"/>
    <property type="match status" value="1"/>
</dbReference>
<dbReference type="SUPFAM" id="SSF51735">
    <property type="entry name" value="NAD(P)-binding Rossmann-fold domains"/>
    <property type="match status" value="1"/>
</dbReference>
<evidence type="ECO:0000256" key="1">
    <source>
        <dbReference type="ARBA" id="ARBA00005010"/>
    </source>
</evidence>
<dbReference type="NCBIfam" id="TIGR01470">
    <property type="entry name" value="cysG_Nterm"/>
    <property type="match status" value="1"/>
</dbReference>
<dbReference type="PROSITE" id="PS00065">
    <property type="entry name" value="D_2_HYDROXYACID_DH_1"/>
    <property type="match status" value="1"/>
</dbReference>